<dbReference type="FunCoup" id="C4R919">
    <property type="interactions" value="24"/>
</dbReference>
<dbReference type="EMBL" id="FN392322">
    <property type="protein sequence ID" value="CAY72094.1"/>
    <property type="molecule type" value="Genomic_DNA"/>
</dbReference>
<organism evidence="2 3">
    <name type="scientific">Komagataella phaffii (strain GS115 / ATCC 20864)</name>
    <name type="common">Yeast</name>
    <name type="synonym">Pichia pastoris</name>
    <dbReference type="NCBI Taxonomy" id="644223"/>
    <lineage>
        <taxon>Eukaryota</taxon>
        <taxon>Fungi</taxon>
        <taxon>Dikarya</taxon>
        <taxon>Ascomycota</taxon>
        <taxon>Saccharomycotina</taxon>
        <taxon>Pichiomycetes</taxon>
        <taxon>Pichiales</taxon>
        <taxon>Pichiaceae</taxon>
        <taxon>Komagataella</taxon>
    </lineage>
</organism>
<dbReference type="OMA" id="LASWRDW"/>
<gene>
    <name evidence="2" type="ordered locus">PAS_chr4_0824</name>
</gene>
<dbReference type="Proteomes" id="UP000000314">
    <property type="component" value="Chromosome 4"/>
</dbReference>
<evidence type="ECO:0000313" key="3">
    <source>
        <dbReference type="Proteomes" id="UP000000314"/>
    </source>
</evidence>
<feature type="domain" description="F-box" evidence="1">
    <location>
        <begin position="110"/>
        <end position="155"/>
    </location>
</feature>
<dbReference type="GeneID" id="8201225"/>
<evidence type="ECO:0000259" key="1">
    <source>
        <dbReference type="Pfam" id="PF12937"/>
    </source>
</evidence>
<reference evidence="2 3" key="1">
    <citation type="journal article" date="2009" name="Nat. Biotechnol.">
        <title>Genome sequence of the recombinant protein production host Pichia pastoris.</title>
        <authorList>
            <person name="De Schutter K."/>
            <person name="Lin Y.C."/>
            <person name="Tiels P."/>
            <person name="Van Hecke A."/>
            <person name="Glinka S."/>
            <person name="Weber-Lehmann J."/>
            <person name="Rouze P."/>
            <person name="Van de Peer Y."/>
            <person name="Callewaert N."/>
        </authorList>
    </citation>
    <scope>NUCLEOTIDE SEQUENCE [LARGE SCALE GENOMIC DNA]</scope>
    <source>
        <strain evidence="3">GS115 / ATCC 20864</strain>
    </source>
</reference>
<dbReference type="AlphaFoldDB" id="C4R919"/>
<evidence type="ECO:0000313" key="2">
    <source>
        <dbReference type="EMBL" id="CAY72094.1"/>
    </source>
</evidence>
<dbReference type="Pfam" id="PF12937">
    <property type="entry name" value="F-box-like"/>
    <property type="match status" value="1"/>
</dbReference>
<dbReference type="InParanoid" id="C4R919"/>
<dbReference type="InterPro" id="IPR001810">
    <property type="entry name" value="F-box_dom"/>
</dbReference>
<dbReference type="HOGENOM" id="CLU_495401_0_0_1"/>
<name>C4R919_KOMPG</name>
<proteinExistence type="predicted"/>
<dbReference type="eggNOG" id="ENOG502R67H">
    <property type="taxonomic scope" value="Eukaryota"/>
</dbReference>
<accession>C4R919</accession>
<keyword evidence="3" id="KW-1185">Reference proteome</keyword>
<dbReference type="KEGG" id="ppa:PAS_chr4_0824"/>
<dbReference type="OrthoDB" id="5351126at2759"/>
<dbReference type="STRING" id="644223.C4R919"/>
<protein>
    <submittedName>
        <fullName evidence="2">Protein required for resistance to the antifungal drug ciclopirox olamine</fullName>
    </submittedName>
</protein>
<sequence length="520" mass="60601">MTDYLSYYQNHLPPYRSLLSPNTQYDYVTHQLIHSQENDPPLSFPSGYYPLSLVKENTKKRFQMKYKSLLQPINTKRKKLMSSTSDSFSIHSIRSTMNTISNVRAPPKSLESLPTEVLSIVMSYVDDRITLIHCLYVSKKLKAAVTPVLYRDPYITSTYRLAQFVYTLLNHQELALHLKSLDLSKVRPGVDLSDEGYYIKDLALRNQHLEPLAGWRDWKFRDHPVYGARFTTSSNRSTNERRLSHTSLYEQKATPFTNDLGRSYTNCSAKESDRLFNKLKSQFRKLSQNHEKDPGKVNYVKKLPEKHTDNRKPFSTPHPLENSFFSNYWCSKDIPIGYIIHLLQLCPNLKFVDFSGISLSHDYQVLSFSTFDWQTGRGSNRIPVHSTMLLDHPKQQVVDGKPIFLSDTVYSMFDSTLHVWEKVTEKDIIANLLALQKLEVLRLRRVMWLESDFPAYFLENCAAKQFLSRLDIEDSGMAKGLPWARNFNVDEWRGFFQVKVSQEEEERTRARVLEQLGENY</sequence>
<dbReference type="RefSeq" id="XP_002494273.1">
    <property type="nucleotide sequence ID" value="XM_002494228.1"/>
</dbReference>